<feature type="transmembrane region" description="Helical" evidence="11">
    <location>
        <begin position="32"/>
        <end position="51"/>
    </location>
</feature>
<dbReference type="PROSITE" id="PS51201">
    <property type="entry name" value="RCK_N"/>
    <property type="match status" value="1"/>
</dbReference>
<keyword evidence="14" id="KW-1185">Reference proteome</keyword>
<feature type="transmembrane region" description="Helical" evidence="11">
    <location>
        <begin position="224"/>
        <end position="242"/>
    </location>
</feature>
<dbReference type="Pfam" id="PF02254">
    <property type="entry name" value="TrkA_N"/>
    <property type="match status" value="1"/>
</dbReference>
<dbReference type="RefSeq" id="WP_212215730.1">
    <property type="nucleotide sequence ID" value="NZ_JAGUCO010000005.1"/>
</dbReference>
<comment type="similarity">
    <text evidence="2">Belongs to the monovalent cation:proton antiporter 2 (CPA2) transporter (TC 2.A.37) family.</text>
</comment>
<feature type="domain" description="RCK N-terminal" evidence="12">
    <location>
        <begin position="412"/>
        <end position="536"/>
    </location>
</feature>
<feature type="transmembrane region" description="Helical" evidence="11">
    <location>
        <begin position="335"/>
        <end position="355"/>
    </location>
</feature>
<evidence type="ECO:0000256" key="10">
    <source>
        <dbReference type="ARBA" id="ARBA00023136"/>
    </source>
</evidence>
<feature type="transmembrane region" description="Helical" evidence="11">
    <location>
        <begin position="280"/>
        <end position="297"/>
    </location>
</feature>
<reference evidence="13 14" key="1">
    <citation type="journal article" date="2015" name="Int. J. Syst. Evol. Microbiol.">
        <title>Carboxylicivirga linearis sp. nov., isolated from a sea cucumber culture pond.</title>
        <authorList>
            <person name="Wang F.Q."/>
            <person name="Zhou Y.X."/>
            <person name="Lin X.Z."/>
            <person name="Chen G.J."/>
            <person name="Du Z.J."/>
        </authorList>
    </citation>
    <scope>NUCLEOTIDE SEQUENCE [LARGE SCALE GENOMIC DNA]</scope>
    <source>
        <strain evidence="13 14">FB218</strain>
    </source>
</reference>
<feature type="transmembrane region" description="Helical" evidence="11">
    <location>
        <begin position="6"/>
        <end position="25"/>
    </location>
</feature>
<feature type="transmembrane region" description="Helical" evidence="11">
    <location>
        <begin position="191"/>
        <end position="212"/>
    </location>
</feature>
<keyword evidence="10 11" id="KW-0472">Membrane</keyword>
<evidence type="ECO:0000259" key="12">
    <source>
        <dbReference type="PROSITE" id="PS51201"/>
    </source>
</evidence>
<evidence type="ECO:0000256" key="7">
    <source>
        <dbReference type="ARBA" id="ARBA00022958"/>
    </source>
</evidence>
<dbReference type="InterPro" id="IPR003148">
    <property type="entry name" value="RCK_N"/>
</dbReference>
<dbReference type="InterPro" id="IPR038770">
    <property type="entry name" value="Na+/solute_symporter_sf"/>
</dbReference>
<keyword evidence="6 11" id="KW-0812">Transmembrane</keyword>
<keyword evidence="3" id="KW-0813">Transport</keyword>
<evidence type="ECO:0000256" key="5">
    <source>
        <dbReference type="ARBA" id="ARBA00022538"/>
    </source>
</evidence>
<proteinExistence type="inferred from homology"/>
<gene>
    <name evidence="13" type="ORF">KEM10_09370</name>
</gene>
<evidence type="ECO:0000256" key="3">
    <source>
        <dbReference type="ARBA" id="ARBA00022448"/>
    </source>
</evidence>
<feature type="transmembrane region" description="Helical" evidence="11">
    <location>
        <begin position="117"/>
        <end position="137"/>
    </location>
</feature>
<comment type="caution">
    <text evidence="13">The sequence shown here is derived from an EMBL/GenBank/DDBJ whole genome shotgun (WGS) entry which is preliminary data.</text>
</comment>
<dbReference type="NCBIfam" id="TIGR00932">
    <property type="entry name" value="2a37"/>
    <property type="match status" value="1"/>
</dbReference>
<keyword evidence="8 11" id="KW-1133">Transmembrane helix</keyword>
<dbReference type="Pfam" id="PF00999">
    <property type="entry name" value="Na_H_Exchanger"/>
    <property type="match status" value="1"/>
</dbReference>
<dbReference type="PANTHER" id="PTHR46157:SF4">
    <property type="entry name" value="K(+) EFFLUX ANTIPORTER 3, CHLOROPLASTIC"/>
    <property type="match status" value="1"/>
</dbReference>
<protein>
    <submittedName>
        <fullName evidence="13">Monovalent cation:proton antiporter-2 (CPA2) family protein</fullName>
    </submittedName>
</protein>
<evidence type="ECO:0000256" key="4">
    <source>
        <dbReference type="ARBA" id="ARBA00022449"/>
    </source>
</evidence>
<evidence type="ECO:0000256" key="2">
    <source>
        <dbReference type="ARBA" id="ARBA00005551"/>
    </source>
</evidence>
<dbReference type="InterPro" id="IPR004771">
    <property type="entry name" value="K/H_exchanger"/>
</dbReference>
<dbReference type="Proteomes" id="UP000708576">
    <property type="component" value="Unassembled WGS sequence"/>
</dbReference>
<feature type="transmembrane region" description="Helical" evidence="11">
    <location>
        <begin position="57"/>
        <end position="76"/>
    </location>
</feature>
<keyword evidence="7" id="KW-0630">Potassium</keyword>
<keyword evidence="5" id="KW-0633">Potassium transport</keyword>
<accession>A0ABS5JUA4</accession>
<evidence type="ECO:0000256" key="1">
    <source>
        <dbReference type="ARBA" id="ARBA00004141"/>
    </source>
</evidence>
<evidence type="ECO:0000256" key="9">
    <source>
        <dbReference type="ARBA" id="ARBA00023065"/>
    </source>
</evidence>
<feature type="transmembrane region" description="Helical" evidence="11">
    <location>
        <begin position="88"/>
        <end position="111"/>
    </location>
</feature>
<dbReference type="Gene3D" id="3.40.50.720">
    <property type="entry name" value="NAD(P)-binding Rossmann-like Domain"/>
    <property type="match status" value="1"/>
</dbReference>
<keyword evidence="4" id="KW-0050">Antiport</keyword>
<dbReference type="EMBL" id="JAGUCO010000005">
    <property type="protein sequence ID" value="MBS2098489.1"/>
    <property type="molecule type" value="Genomic_DNA"/>
</dbReference>
<feature type="transmembrane region" description="Helical" evidence="11">
    <location>
        <begin position="303"/>
        <end position="323"/>
    </location>
</feature>
<dbReference type="SUPFAM" id="SSF51735">
    <property type="entry name" value="NAD(P)-binding Rossmann-fold domains"/>
    <property type="match status" value="1"/>
</dbReference>
<keyword evidence="9" id="KW-0406">Ion transport</keyword>
<feature type="transmembrane region" description="Helical" evidence="11">
    <location>
        <begin position="367"/>
        <end position="386"/>
    </location>
</feature>
<dbReference type="InterPro" id="IPR006153">
    <property type="entry name" value="Cation/H_exchanger_TM"/>
</dbReference>
<sequence>MHLDSVFFDMMVYLLAAVVSVPIAKKIGLGSVLGYLIAGIVIGPFALGLVGVEDADVMHFAEFGVVIMLFLIGLELHPNMLWRMKRLIFGLGGLQIGITAGIIVLISSLFWLNLAQAITTGLILALSSTAIVLQTLTEKGLLQTRGGRHSFSVLLMQDIAVVPIFAILALLANQVVTDAGTETVELAGEGWMNLLLIIGAVGVIVIGGRYVAHYIFRYIAETGLRELFTATALLMVIGIAVAMDAVGLSPALGTFLAGVVLANSEYRYELENNLEPSKGLLLGLFFISVGASINFTLLMDHAVLIFGILILLIIIKFTVLIVLGRIFKLKTSQNLLFTFSLSQAGEFGFVLVAFASQNAIYDEFTSGVLLIVIALSMLITPLLFIINEKIILPRISKKEAKEIEQESIEDEGNPVIIAGFGRFGMVLGRFLNANGVKSTIIDINPHNIEYLKKFGYKIYYGDITRADMLEAAGAKKAKVLVIVMGDRQQIDKLIEVASKNFPHLKLVVRAVDVAHSLELANKKVDYYQQETFDSAVSLGADALRGLGQSNYSVHRAATTFKHLDRKFMDNLRKRYGMDDPHFVMETKKFSEHIENILLLQQKHPYNEMDCAWDTSSMIEEEQKKNRNK</sequence>
<evidence type="ECO:0000313" key="14">
    <source>
        <dbReference type="Proteomes" id="UP000708576"/>
    </source>
</evidence>
<evidence type="ECO:0000256" key="6">
    <source>
        <dbReference type="ARBA" id="ARBA00022692"/>
    </source>
</evidence>
<feature type="transmembrane region" description="Helical" evidence="11">
    <location>
        <begin position="149"/>
        <end position="171"/>
    </location>
</feature>
<organism evidence="13 14">
    <name type="scientific">Carboxylicivirga linearis</name>
    <dbReference type="NCBI Taxonomy" id="1628157"/>
    <lineage>
        <taxon>Bacteria</taxon>
        <taxon>Pseudomonadati</taxon>
        <taxon>Bacteroidota</taxon>
        <taxon>Bacteroidia</taxon>
        <taxon>Marinilabiliales</taxon>
        <taxon>Marinilabiliaceae</taxon>
        <taxon>Carboxylicivirga</taxon>
    </lineage>
</organism>
<dbReference type="Gene3D" id="1.20.1530.20">
    <property type="match status" value="1"/>
</dbReference>
<dbReference type="InterPro" id="IPR036291">
    <property type="entry name" value="NAD(P)-bd_dom_sf"/>
</dbReference>
<name>A0ABS5JUA4_9BACT</name>
<dbReference type="PANTHER" id="PTHR46157">
    <property type="entry name" value="K(+) EFFLUX ANTIPORTER 3, CHLOROPLASTIC"/>
    <property type="match status" value="1"/>
</dbReference>
<evidence type="ECO:0000313" key="13">
    <source>
        <dbReference type="EMBL" id="MBS2098489.1"/>
    </source>
</evidence>
<comment type="subcellular location">
    <subcellularLocation>
        <location evidence="1">Membrane</location>
        <topology evidence="1">Multi-pass membrane protein</topology>
    </subcellularLocation>
</comment>
<evidence type="ECO:0000256" key="11">
    <source>
        <dbReference type="SAM" id="Phobius"/>
    </source>
</evidence>
<evidence type="ECO:0000256" key="8">
    <source>
        <dbReference type="ARBA" id="ARBA00022989"/>
    </source>
</evidence>